<evidence type="ECO:0000313" key="2">
    <source>
        <dbReference type="Proteomes" id="UP001597079"/>
    </source>
</evidence>
<dbReference type="RefSeq" id="WP_377943650.1">
    <property type="nucleotide sequence ID" value="NZ_JBHUCX010000035.1"/>
</dbReference>
<dbReference type="Pfam" id="PF13671">
    <property type="entry name" value="AAA_33"/>
    <property type="match status" value="1"/>
</dbReference>
<accession>A0ABW4JJR7</accession>
<dbReference type="Proteomes" id="UP001597079">
    <property type="component" value="Unassembled WGS sequence"/>
</dbReference>
<gene>
    <name evidence="1" type="ORF">ACFSB2_13785</name>
</gene>
<sequence length="78" mass="9169">MVNNLTTLHLMVGLPCSGKTTLARELEMRYAALRLTTDEWHIRLFGRDFGEDMDESGETKHIEALFRNTKYWRRNACH</sequence>
<evidence type="ECO:0000313" key="1">
    <source>
        <dbReference type="EMBL" id="MFD1675768.1"/>
    </source>
</evidence>
<keyword evidence="2" id="KW-1185">Reference proteome</keyword>
<name>A0ABW4JJR7_9BACL</name>
<dbReference type="Gene3D" id="3.40.50.300">
    <property type="entry name" value="P-loop containing nucleotide triphosphate hydrolases"/>
    <property type="match status" value="1"/>
</dbReference>
<protein>
    <submittedName>
        <fullName evidence="1">AAA family ATPase</fullName>
    </submittedName>
</protein>
<dbReference type="SUPFAM" id="SSF52540">
    <property type="entry name" value="P-loop containing nucleoside triphosphate hydrolases"/>
    <property type="match status" value="1"/>
</dbReference>
<proteinExistence type="predicted"/>
<dbReference type="EMBL" id="JBHUCX010000035">
    <property type="protein sequence ID" value="MFD1675768.1"/>
    <property type="molecule type" value="Genomic_DNA"/>
</dbReference>
<dbReference type="InterPro" id="IPR027417">
    <property type="entry name" value="P-loop_NTPase"/>
</dbReference>
<organism evidence="1 2">
    <name type="scientific">Alicyclobacillus fodiniaquatilis</name>
    <dbReference type="NCBI Taxonomy" id="1661150"/>
    <lineage>
        <taxon>Bacteria</taxon>
        <taxon>Bacillati</taxon>
        <taxon>Bacillota</taxon>
        <taxon>Bacilli</taxon>
        <taxon>Bacillales</taxon>
        <taxon>Alicyclobacillaceae</taxon>
        <taxon>Alicyclobacillus</taxon>
    </lineage>
</organism>
<reference evidence="2" key="1">
    <citation type="journal article" date="2019" name="Int. J. Syst. Evol. Microbiol.">
        <title>The Global Catalogue of Microorganisms (GCM) 10K type strain sequencing project: providing services to taxonomists for standard genome sequencing and annotation.</title>
        <authorList>
            <consortium name="The Broad Institute Genomics Platform"/>
            <consortium name="The Broad Institute Genome Sequencing Center for Infectious Disease"/>
            <person name="Wu L."/>
            <person name="Ma J."/>
        </authorList>
    </citation>
    <scope>NUCLEOTIDE SEQUENCE [LARGE SCALE GENOMIC DNA]</scope>
    <source>
        <strain evidence="2">CGMCC 1.12286</strain>
    </source>
</reference>
<comment type="caution">
    <text evidence="1">The sequence shown here is derived from an EMBL/GenBank/DDBJ whole genome shotgun (WGS) entry which is preliminary data.</text>
</comment>